<organism evidence="1 2">
    <name type="scientific">Arctium lappa</name>
    <name type="common">Greater burdock</name>
    <name type="synonym">Lappa major</name>
    <dbReference type="NCBI Taxonomy" id="4217"/>
    <lineage>
        <taxon>Eukaryota</taxon>
        <taxon>Viridiplantae</taxon>
        <taxon>Streptophyta</taxon>
        <taxon>Embryophyta</taxon>
        <taxon>Tracheophyta</taxon>
        <taxon>Spermatophyta</taxon>
        <taxon>Magnoliopsida</taxon>
        <taxon>eudicotyledons</taxon>
        <taxon>Gunneridae</taxon>
        <taxon>Pentapetalae</taxon>
        <taxon>asterids</taxon>
        <taxon>campanulids</taxon>
        <taxon>Asterales</taxon>
        <taxon>Asteraceae</taxon>
        <taxon>Carduoideae</taxon>
        <taxon>Cardueae</taxon>
        <taxon>Arctiinae</taxon>
        <taxon>Arctium</taxon>
    </lineage>
</organism>
<gene>
    <name evidence="1" type="ORF">L6452_24054</name>
</gene>
<reference evidence="2" key="1">
    <citation type="journal article" date="2022" name="Mol. Ecol. Resour.">
        <title>The genomes of chicory, endive, great burdock and yacon provide insights into Asteraceae palaeo-polyploidization history and plant inulin production.</title>
        <authorList>
            <person name="Fan W."/>
            <person name="Wang S."/>
            <person name="Wang H."/>
            <person name="Wang A."/>
            <person name="Jiang F."/>
            <person name="Liu H."/>
            <person name="Zhao H."/>
            <person name="Xu D."/>
            <person name="Zhang Y."/>
        </authorList>
    </citation>
    <scope>NUCLEOTIDE SEQUENCE [LARGE SCALE GENOMIC DNA]</scope>
    <source>
        <strain evidence="2">cv. Niubang</strain>
    </source>
</reference>
<sequence length="184" mass="19426">MVDGIINVQPTISGALANVTVGPIATLVDAVSHFLGRSFLLELVAADLDSSGKEKQTIKAHASSSGLNDDSNMYEYKCEFEIPEEFGEIGAVLVQNEHHKEAYVKNIVLNDGNFPSLEIATQLGMLFGLASNLDHGLSRIRRGGGGLGVEPSNRKEGTRGGRVGVVPGGGVPGMRNRGVRLEGT</sequence>
<proteinExistence type="predicted"/>
<protein>
    <submittedName>
        <fullName evidence="1">Uncharacterized protein</fullName>
    </submittedName>
</protein>
<keyword evidence="2" id="KW-1185">Reference proteome</keyword>
<accession>A0ACB9AAI8</accession>
<name>A0ACB9AAI8_ARCLA</name>
<reference evidence="1 2" key="2">
    <citation type="journal article" date="2022" name="Mol. Ecol. Resour.">
        <title>The genomes of chicory, endive, great burdock and yacon provide insights into Asteraceae paleo-polyploidization history and plant inulin production.</title>
        <authorList>
            <person name="Fan W."/>
            <person name="Wang S."/>
            <person name="Wang H."/>
            <person name="Wang A."/>
            <person name="Jiang F."/>
            <person name="Liu H."/>
            <person name="Zhao H."/>
            <person name="Xu D."/>
            <person name="Zhang Y."/>
        </authorList>
    </citation>
    <scope>NUCLEOTIDE SEQUENCE [LARGE SCALE GENOMIC DNA]</scope>
    <source>
        <strain evidence="2">cv. Niubang</strain>
    </source>
</reference>
<evidence type="ECO:0000313" key="2">
    <source>
        <dbReference type="Proteomes" id="UP001055879"/>
    </source>
</evidence>
<dbReference type="EMBL" id="CM042054">
    <property type="protein sequence ID" value="KAI3706368.1"/>
    <property type="molecule type" value="Genomic_DNA"/>
</dbReference>
<evidence type="ECO:0000313" key="1">
    <source>
        <dbReference type="EMBL" id="KAI3706368.1"/>
    </source>
</evidence>
<dbReference type="Proteomes" id="UP001055879">
    <property type="component" value="Linkage Group LG08"/>
</dbReference>
<comment type="caution">
    <text evidence="1">The sequence shown here is derived from an EMBL/GenBank/DDBJ whole genome shotgun (WGS) entry which is preliminary data.</text>
</comment>